<feature type="compositionally biased region" description="Acidic residues" evidence="1">
    <location>
        <begin position="126"/>
        <end position="141"/>
    </location>
</feature>
<keyword evidence="2" id="KW-0732">Signal</keyword>
<name>A0AAF3EI84_9BILA</name>
<sequence length="162" mass="18460">MLARFGVFLLFSTATASVWTFQVDVTPTCANGAYPPNPPYIVLGKSNWWHDKALDTVYCRTSCTLKTQEIGSDDKLYLKVDAQCGESAEHWHCYYFNALPATTNYYNKDGETKTTKKKAGKWDSDGSSDEDDDMFTDDDETNAFKESDEEMSSKKTRRRVQR</sequence>
<proteinExistence type="predicted"/>
<evidence type="ECO:0000256" key="2">
    <source>
        <dbReference type="SAM" id="SignalP"/>
    </source>
</evidence>
<feature type="compositionally biased region" description="Basic and acidic residues" evidence="1">
    <location>
        <begin position="110"/>
        <end position="124"/>
    </location>
</feature>
<dbReference type="AlphaFoldDB" id="A0AAF3EI84"/>
<protein>
    <submittedName>
        <fullName evidence="4">Uncharacterized protein</fullName>
    </submittedName>
</protein>
<evidence type="ECO:0000313" key="3">
    <source>
        <dbReference type="Proteomes" id="UP000887575"/>
    </source>
</evidence>
<organism evidence="3 4">
    <name type="scientific">Mesorhabditis belari</name>
    <dbReference type="NCBI Taxonomy" id="2138241"/>
    <lineage>
        <taxon>Eukaryota</taxon>
        <taxon>Metazoa</taxon>
        <taxon>Ecdysozoa</taxon>
        <taxon>Nematoda</taxon>
        <taxon>Chromadorea</taxon>
        <taxon>Rhabditida</taxon>
        <taxon>Rhabditina</taxon>
        <taxon>Rhabditomorpha</taxon>
        <taxon>Rhabditoidea</taxon>
        <taxon>Rhabditidae</taxon>
        <taxon>Mesorhabditinae</taxon>
        <taxon>Mesorhabditis</taxon>
    </lineage>
</organism>
<reference evidence="4" key="1">
    <citation type="submission" date="2024-02" db="UniProtKB">
        <authorList>
            <consortium name="WormBaseParasite"/>
        </authorList>
    </citation>
    <scope>IDENTIFICATION</scope>
</reference>
<keyword evidence="3" id="KW-1185">Reference proteome</keyword>
<accession>A0AAF3EI84</accession>
<feature type="signal peptide" evidence="2">
    <location>
        <begin position="1"/>
        <end position="20"/>
    </location>
</feature>
<dbReference type="Proteomes" id="UP000887575">
    <property type="component" value="Unassembled WGS sequence"/>
</dbReference>
<dbReference type="WBParaSite" id="MBELARI_LOCUS13681">
    <property type="protein sequence ID" value="MBELARI_LOCUS13681"/>
    <property type="gene ID" value="MBELARI_LOCUS13681"/>
</dbReference>
<evidence type="ECO:0000256" key="1">
    <source>
        <dbReference type="SAM" id="MobiDB-lite"/>
    </source>
</evidence>
<feature type="region of interest" description="Disordered" evidence="1">
    <location>
        <begin position="110"/>
        <end position="162"/>
    </location>
</feature>
<evidence type="ECO:0000313" key="4">
    <source>
        <dbReference type="WBParaSite" id="MBELARI_LOCUS13681"/>
    </source>
</evidence>
<feature type="chain" id="PRO_5042172187" evidence="2">
    <location>
        <begin position="21"/>
        <end position="162"/>
    </location>
</feature>